<protein>
    <recommendedName>
        <fullName evidence="4">Transposase</fullName>
    </recommendedName>
</protein>
<proteinExistence type="predicted"/>
<evidence type="ECO:0000256" key="1">
    <source>
        <dbReference type="SAM" id="MobiDB-lite"/>
    </source>
</evidence>
<dbReference type="EMBL" id="JBHRXE010000004">
    <property type="protein sequence ID" value="MFC3568046.1"/>
    <property type="molecule type" value="Genomic_DNA"/>
</dbReference>
<reference evidence="3" key="1">
    <citation type="journal article" date="2019" name="Int. J. Syst. Evol. Microbiol.">
        <title>The Global Catalogue of Microorganisms (GCM) 10K type strain sequencing project: providing services to taxonomists for standard genome sequencing and annotation.</title>
        <authorList>
            <consortium name="The Broad Institute Genomics Platform"/>
            <consortium name="The Broad Institute Genome Sequencing Center for Infectious Disease"/>
            <person name="Wu L."/>
            <person name="Ma J."/>
        </authorList>
    </citation>
    <scope>NUCLEOTIDE SEQUENCE [LARGE SCALE GENOMIC DNA]</scope>
    <source>
        <strain evidence="3">VKM B-3226</strain>
    </source>
</reference>
<evidence type="ECO:0000313" key="2">
    <source>
        <dbReference type="EMBL" id="MFC3568046.1"/>
    </source>
</evidence>
<evidence type="ECO:0008006" key="4">
    <source>
        <dbReference type="Google" id="ProtNLM"/>
    </source>
</evidence>
<keyword evidence="3" id="KW-1185">Reference proteome</keyword>
<feature type="region of interest" description="Disordered" evidence="1">
    <location>
        <begin position="49"/>
        <end position="83"/>
    </location>
</feature>
<gene>
    <name evidence="2" type="ORF">ACFOMP_01105</name>
</gene>
<accession>A0ABV7RVM3</accession>
<sequence>MANSESSPVVDPELDAALCELLAQTAREPISPRLHALAQRLEAALEAARLGQTGQRAHRKAGGEGDPADRGADRRRDGGNGTA</sequence>
<feature type="compositionally biased region" description="Basic and acidic residues" evidence="1">
    <location>
        <begin position="61"/>
        <end position="83"/>
    </location>
</feature>
<comment type="caution">
    <text evidence="2">The sequence shown here is derived from an EMBL/GenBank/DDBJ whole genome shotgun (WGS) entry which is preliminary data.</text>
</comment>
<name>A0ABV7RVM3_9RHOB</name>
<evidence type="ECO:0000313" key="3">
    <source>
        <dbReference type="Proteomes" id="UP001595596"/>
    </source>
</evidence>
<organism evidence="2 3">
    <name type="scientific">Paracoccus simplex</name>
    <dbReference type="NCBI Taxonomy" id="2086346"/>
    <lineage>
        <taxon>Bacteria</taxon>
        <taxon>Pseudomonadati</taxon>
        <taxon>Pseudomonadota</taxon>
        <taxon>Alphaproteobacteria</taxon>
        <taxon>Rhodobacterales</taxon>
        <taxon>Paracoccaceae</taxon>
        <taxon>Paracoccus</taxon>
    </lineage>
</organism>
<dbReference type="Proteomes" id="UP001595596">
    <property type="component" value="Unassembled WGS sequence"/>
</dbReference>
<dbReference type="RefSeq" id="WP_289896299.1">
    <property type="nucleotide sequence ID" value="NZ_JBHRXE010000004.1"/>
</dbReference>